<sequence length="206" mass="23627">MKECFLEAFSKTNIDDIWENRTSKTDILPIETDLPIRNKLNDVSTRNIEIMLQSPFGLMYKTLGLVENDQIIIPNEFSSLKSQVDFGNFKTFNFKREIDIMIGAFSMDSLLQAVGNEDVDLYKSNGIDFEMVKAFDGTMQTFTKEKEGLDFFSPISRLQQTELDGNPISAFKLRSQPSGVFPTNNSHQWLERLAPQRLMAIMTMEQ</sequence>
<keyword evidence="2" id="KW-1185">Reference proteome</keyword>
<comment type="caution">
    <text evidence="1">The sequence shown here is derived from an EMBL/GenBank/DDBJ whole genome shotgun (WGS) entry which is preliminary data.</text>
</comment>
<proteinExistence type="predicted"/>
<organism evidence="1 2">
    <name type="scientific">Winogradskyella poriferorum</name>
    <dbReference type="NCBI Taxonomy" id="307627"/>
    <lineage>
        <taxon>Bacteria</taxon>
        <taxon>Pseudomonadati</taxon>
        <taxon>Bacteroidota</taxon>
        <taxon>Flavobacteriia</taxon>
        <taxon>Flavobacteriales</taxon>
        <taxon>Flavobacteriaceae</taxon>
        <taxon>Winogradskyella</taxon>
    </lineage>
</organism>
<dbReference type="RefSeq" id="WP_331811276.1">
    <property type="nucleotide sequence ID" value="NZ_JAZHOU010000009.1"/>
</dbReference>
<gene>
    <name evidence="1" type="ORF">V1468_16330</name>
</gene>
<protein>
    <submittedName>
        <fullName evidence="1">Uncharacterized protein</fullName>
    </submittedName>
</protein>
<dbReference type="Proteomes" id="UP001356704">
    <property type="component" value="Unassembled WGS sequence"/>
</dbReference>
<evidence type="ECO:0000313" key="1">
    <source>
        <dbReference type="EMBL" id="MEF3080584.1"/>
    </source>
</evidence>
<accession>A0ABU7W9D5</accession>
<dbReference type="EMBL" id="JAZHOU010000009">
    <property type="protein sequence ID" value="MEF3080584.1"/>
    <property type="molecule type" value="Genomic_DNA"/>
</dbReference>
<name>A0ABU7W9D5_9FLAO</name>
<evidence type="ECO:0000313" key="2">
    <source>
        <dbReference type="Proteomes" id="UP001356704"/>
    </source>
</evidence>
<reference evidence="1 2" key="1">
    <citation type="submission" date="2024-02" db="EMBL/GenBank/DDBJ databases">
        <title>Winogradskyella poriferorum JCM 12885.</title>
        <authorList>
            <person name="Zhang D.-F."/>
            <person name="Fu Z.-Y."/>
        </authorList>
    </citation>
    <scope>NUCLEOTIDE SEQUENCE [LARGE SCALE GENOMIC DNA]</scope>
    <source>
        <strain evidence="1 2">JCM 12885</strain>
    </source>
</reference>